<name>A0A182WLZ7_9DIPT</name>
<sequence length="148" mass="16174">MARKYSAGATLRRVTPDGVVVLVLVVLEDSFHVRHVDDPFLPGELMDGHGEHHLSELQNVIVSWNPRCPFMAARAISSAGARFSLLVSCVTICRKMVQSRNGNSRTHSRTSASTYSSVPSLFGFSTRLANSSTKSVFGSCCASRRELM</sequence>
<accession>A0A182WLZ7</accession>
<protein>
    <submittedName>
        <fullName evidence="1">Uncharacterized protein</fullName>
    </submittedName>
</protein>
<evidence type="ECO:0000313" key="1">
    <source>
        <dbReference type="EnsemblMetazoa" id="AMIN011426-PA"/>
    </source>
</evidence>
<reference evidence="2" key="1">
    <citation type="submission" date="2013-03" db="EMBL/GenBank/DDBJ databases">
        <title>The Genome Sequence of Anopheles minimus MINIMUS1.</title>
        <authorList>
            <consortium name="The Broad Institute Genomics Platform"/>
            <person name="Neafsey D.E."/>
            <person name="Walton C."/>
            <person name="Walker B."/>
            <person name="Young S.K."/>
            <person name="Zeng Q."/>
            <person name="Gargeya S."/>
            <person name="Fitzgerald M."/>
            <person name="Haas B."/>
            <person name="Abouelleil A."/>
            <person name="Allen A.W."/>
            <person name="Alvarado L."/>
            <person name="Arachchi H.M."/>
            <person name="Berlin A.M."/>
            <person name="Chapman S.B."/>
            <person name="Gainer-Dewar J."/>
            <person name="Goldberg J."/>
            <person name="Griggs A."/>
            <person name="Gujja S."/>
            <person name="Hansen M."/>
            <person name="Howarth C."/>
            <person name="Imamovic A."/>
            <person name="Ireland A."/>
            <person name="Larimer J."/>
            <person name="McCowan C."/>
            <person name="Murphy C."/>
            <person name="Pearson M."/>
            <person name="Poon T.W."/>
            <person name="Priest M."/>
            <person name="Roberts A."/>
            <person name="Saif S."/>
            <person name="Shea T."/>
            <person name="Sisk P."/>
            <person name="Sykes S."/>
            <person name="Wortman J."/>
            <person name="Nusbaum C."/>
            <person name="Birren B."/>
        </authorList>
    </citation>
    <scope>NUCLEOTIDE SEQUENCE [LARGE SCALE GENOMIC DNA]</scope>
    <source>
        <strain evidence="2">MINIMUS1</strain>
    </source>
</reference>
<evidence type="ECO:0000313" key="2">
    <source>
        <dbReference type="Proteomes" id="UP000075920"/>
    </source>
</evidence>
<dbReference type="VEuPathDB" id="VectorBase:AMIN011426"/>
<keyword evidence="2" id="KW-1185">Reference proteome</keyword>
<organism evidence="1 2">
    <name type="scientific">Anopheles minimus</name>
    <dbReference type="NCBI Taxonomy" id="112268"/>
    <lineage>
        <taxon>Eukaryota</taxon>
        <taxon>Metazoa</taxon>
        <taxon>Ecdysozoa</taxon>
        <taxon>Arthropoda</taxon>
        <taxon>Hexapoda</taxon>
        <taxon>Insecta</taxon>
        <taxon>Pterygota</taxon>
        <taxon>Neoptera</taxon>
        <taxon>Endopterygota</taxon>
        <taxon>Diptera</taxon>
        <taxon>Nematocera</taxon>
        <taxon>Culicoidea</taxon>
        <taxon>Culicidae</taxon>
        <taxon>Anophelinae</taxon>
        <taxon>Anopheles</taxon>
    </lineage>
</organism>
<dbReference type="AlphaFoldDB" id="A0A182WLZ7"/>
<dbReference type="Proteomes" id="UP000075920">
    <property type="component" value="Unassembled WGS sequence"/>
</dbReference>
<proteinExistence type="predicted"/>
<reference evidence="1" key="2">
    <citation type="submission" date="2020-05" db="UniProtKB">
        <authorList>
            <consortium name="EnsemblMetazoa"/>
        </authorList>
    </citation>
    <scope>IDENTIFICATION</scope>
    <source>
        <strain evidence="1">MINIMUS1</strain>
    </source>
</reference>
<dbReference type="EnsemblMetazoa" id="AMIN011426-RA">
    <property type="protein sequence ID" value="AMIN011426-PA"/>
    <property type="gene ID" value="AMIN011426"/>
</dbReference>